<dbReference type="EMBL" id="CAXLJM020000007">
    <property type="protein sequence ID" value="CAL8073160.1"/>
    <property type="molecule type" value="Genomic_DNA"/>
</dbReference>
<evidence type="ECO:0000256" key="1">
    <source>
        <dbReference type="SAM" id="Phobius"/>
    </source>
</evidence>
<keyword evidence="1" id="KW-1133">Transmembrane helix</keyword>
<feature type="transmembrane region" description="Helical" evidence="1">
    <location>
        <begin position="47"/>
        <end position="65"/>
    </location>
</feature>
<evidence type="ECO:0000313" key="2">
    <source>
        <dbReference type="EMBL" id="CAL8073160.1"/>
    </source>
</evidence>
<proteinExistence type="predicted"/>
<name>A0ABP1PS32_9HEXA</name>
<organism evidence="2 3">
    <name type="scientific">Orchesella dallaii</name>
    <dbReference type="NCBI Taxonomy" id="48710"/>
    <lineage>
        <taxon>Eukaryota</taxon>
        <taxon>Metazoa</taxon>
        <taxon>Ecdysozoa</taxon>
        <taxon>Arthropoda</taxon>
        <taxon>Hexapoda</taxon>
        <taxon>Collembola</taxon>
        <taxon>Entomobryomorpha</taxon>
        <taxon>Entomobryoidea</taxon>
        <taxon>Orchesellidae</taxon>
        <taxon>Orchesellinae</taxon>
        <taxon>Orchesella</taxon>
    </lineage>
</organism>
<evidence type="ECO:0000313" key="3">
    <source>
        <dbReference type="Proteomes" id="UP001642540"/>
    </source>
</evidence>
<keyword evidence="1" id="KW-0472">Membrane</keyword>
<feature type="transmembrane region" description="Helical" evidence="1">
    <location>
        <begin position="7"/>
        <end position="27"/>
    </location>
</feature>
<gene>
    <name evidence="2" type="ORF">ODALV1_LOCUS2519</name>
</gene>
<keyword evidence="1" id="KW-0812">Transmembrane</keyword>
<dbReference type="Proteomes" id="UP001642540">
    <property type="component" value="Unassembled WGS sequence"/>
</dbReference>
<feature type="transmembrane region" description="Helical" evidence="1">
    <location>
        <begin position="182"/>
        <end position="201"/>
    </location>
</feature>
<comment type="caution">
    <text evidence="2">The sequence shown here is derived from an EMBL/GenBank/DDBJ whole genome shotgun (WGS) entry which is preliminary data.</text>
</comment>
<keyword evidence="3" id="KW-1185">Reference proteome</keyword>
<reference evidence="2 3" key="1">
    <citation type="submission" date="2024-08" db="EMBL/GenBank/DDBJ databases">
        <authorList>
            <person name="Cucini C."/>
            <person name="Frati F."/>
        </authorList>
    </citation>
    <scope>NUCLEOTIDE SEQUENCE [LARGE SCALE GENOMIC DNA]</scope>
</reference>
<evidence type="ECO:0008006" key="4">
    <source>
        <dbReference type="Google" id="ProtNLM"/>
    </source>
</evidence>
<feature type="transmembrane region" description="Helical" evidence="1">
    <location>
        <begin position="141"/>
        <end position="161"/>
    </location>
</feature>
<sequence length="202" mass="23455">MIPPKTFRAIVFTTTIAWYFGAVPFKFVTNRNGVKTIKASFTKARTVFVYSCFVVSNFYMFFIAFRAFQKVALESEQASQDFIVKMGYLILSYLMPVVLQINTLIRWEELPRVVSSYLTFFRKVKARYILPGERGPKCIKFFSAVLTIGMLVTLQNFLINIKKPDTLHFLTSLLPKPSKTPFIIRMPFLVTQAWIWINTWAT</sequence>
<protein>
    <recommendedName>
        <fullName evidence="4">Gustatory receptor</fullName>
    </recommendedName>
</protein>
<accession>A0ABP1PS32</accession>
<feature type="transmembrane region" description="Helical" evidence="1">
    <location>
        <begin position="86"/>
        <end position="105"/>
    </location>
</feature>